<dbReference type="Gene3D" id="3.40.50.300">
    <property type="entry name" value="P-loop containing nucleotide triphosphate hydrolases"/>
    <property type="match status" value="1"/>
</dbReference>
<dbReference type="PANTHER" id="PTHR42788:SF2">
    <property type="entry name" value="ABC TRANSPORTER ATP-BINDING PROTEIN"/>
    <property type="match status" value="1"/>
</dbReference>
<protein>
    <submittedName>
        <fullName evidence="5">ABC transporter ATP-binding protein</fullName>
    </submittedName>
</protein>
<dbReference type="GO" id="GO:0005524">
    <property type="term" value="F:ATP binding"/>
    <property type="evidence" value="ECO:0007669"/>
    <property type="project" value="UniProtKB-KW"/>
</dbReference>
<evidence type="ECO:0000259" key="4">
    <source>
        <dbReference type="PROSITE" id="PS50893"/>
    </source>
</evidence>
<evidence type="ECO:0000313" key="6">
    <source>
        <dbReference type="Proteomes" id="UP001287282"/>
    </source>
</evidence>
<keyword evidence="1" id="KW-0813">Transport</keyword>
<dbReference type="InterPro" id="IPR027417">
    <property type="entry name" value="P-loop_NTPase"/>
</dbReference>
<dbReference type="EMBL" id="JAWJBA010000001">
    <property type="protein sequence ID" value="MDV2683030.1"/>
    <property type="molecule type" value="Genomic_DNA"/>
</dbReference>
<dbReference type="InterPro" id="IPR003439">
    <property type="entry name" value="ABC_transporter-like_ATP-bd"/>
</dbReference>
<dbReference type="SMART" id="SM00382">
    <property type="entry name" value="AAA"/>
    <property type="match status" value="1"/>
</dbReference>
<evidence type="ECO:0000256" key="2">
    <source>
        <dbReference type="ARBA" id="ARBA00022741"/>
    </source>
</evidence>
<evidence type="ECO:0000313" key="5">
    <source>
        <dbReference type="EMBL" id="MDV2683030.1"/>
    </source>
</evidence>
<proteinExistence type="predicted"/>
<dbReference type="Proteomes" id="UP001287282">
    <property type="component" value="Unassembled WGS sequence"/>
</dbReference>
<evidence type="ECO:0000256" key="1">
    <source>
        <dbReference type="ARBA" id="ARBA00022448"/>
    </source>
</evidence>
<dbReference type="PANTHER" id="PTHR42788">
    <property type="entry name" value="TAURINE IMPORT ATP-BINDING PROTEIN-RELATED"/>
    <property type="match status" value="1"/>
</dbReference>
<gene>
    <name evidence="5" type="ORF">RYX56_01435</name>
</gene>
<keyword evidence="2" id="KW-0547">Nucleotide-binding</keyword>
<dbReference type="InterPro" id="IPR003593">
    <property type="entry name" value="AAA+_ATPase"/>
</dbReference>
<dbReference type="SUPFAM" id="SSF52540">
    <property type="entry name" value="P-loop containing nucleoside triphosphate hydrolases"/>
    <property type="match status" value="1"/>
</dbReference>
<dbReference type="PROSITE" id="PS50893">
    <property type="entry name" value="ABC_TRANSPORTER_2"/>
    <property type="match status" value="1"/>
</dbReference>
<dbReference type="PROSITE" id="PS00211">
    <property type="entry name" value="ABC_TRANSPORTER_1"/>
    <property type="match status" value="1"/>
</dbReference>
<dbReference type="InterPro" id="IPR017871">
    <property type="entry name" value="ABC_transporter-like_CS"/>
</dbReference>
<evidence type="ECO:0000256" key="3">
    <source>
        <dbReference type="ARBA" id="ARBA00022840"/>
    </source>
</evidence>
<keyword evidence="3 5" id="KW-0067">ATP-binding</keyword>
<keyword evidence="6" id="KW-1185">Reference proteome</keyword>
<accession>A0ABU3X564</accession>
<dbReference type="RefSeq" id="WP_317120358.1">
    <property type="nucleotide sequence ID" value="NZ_JAWJBA010000001.1"/>
</dbReference>
<reference evidence="5 6" key="1">
    <citation type="submission" date="2023-10" db="EMBL/GenBank/DDBJ databases">
        <title>Screening of Alkalihalobacillus lindianensis BZ-TG-R113 and Its Alleviation of Salt Stress on Rapeseed Growth.</title>
        <authorList>
            <person name="Zhao B."/>
            <person name="Guo T."/>
        </authorList>
    </citation>
    <scope>NUCLEOTIDE SEQUENCE [LARGE SCALE GENOMIC DNA]</scope>
    <source>
        <strain evidence="5 6">BZ-TG-R113</strain>
    </source>
</reference>
<dbReference type="Pfam" id="PF00005">
    <property type="entry name" value="ABC_tran"/>
    <property type="match status" value="1"/>
</dbReference>
<organism evidence="5 6">
    <name type="scientific">Alkalihalophilus lindianensis</name>
    <dbReference type="NCBI Taxonomy" id="1630542"/>
    <lineage>
        <taxon>Bacteria</taxon>
        <taxon>Bacillati</taxon>
        <taxon>Bacillota</taxon>
        <taxon>Bacilli</taxon>
        <taxon>Bacillales</taxon>
        <taxon>Bacillaceae</taxon>
        <taxon>Alkalihalophilus</taxon>
    </lineage>
</organism>
<dbReference type="InterPro" id="IPR050166">
    <property type="entry name" value="ABC_transporter_ATP-bind"/>
</dbReference>
<sequence length="245" mass="28233">MSVNLLEIRDLTFTYPKKEIPTIQRLNMVVREGDFLSILAPSGAGKSTIFRLLTELERPQQGQILYELNQDIQIGYMPQRDLLLEWRTVLDNVTLPLELKGVQKKKARGLAAPYFSDFGLEGTQEHYPNELSGGMRQRVSFLRAIIGGCRVLLLDEPFSALDAITRLHMQDWLQEMCQKLELTTILVTHDIDEALRLSDRIFVFPSTPLAEYEEITLAEPHPRRESKVLVDHKQRILQTLFMEAR</sequence>
<comment type="caution">
    <text evidence="5">The sequence shown here is derived from an EMBL/GenBank/DDBJ whole genome shotgun (WGS) entry which is preliminary data.</text>
</comment>
<name>A0ABU3X564_9BACI</name>
<feature type="domain" description="ABC transporter" evidence="4">
    <location>
        <begin position="6"/>
        <end position="231"/>
    </location>
</feature>